<evidence type="ECO:0000313" key="1">
    <source>
        <dbReference type="EMBL" id="KAK4268512.1"/>
    </source>
</evidence>
<dbReference type="AlphaFoldDB" id="A0AAE1JDL3"/>
<proteinExistence type="predicted"/>
<organism evidence="1 2">
    <name type="scientific">Acacia crassicarpa</name>
    <name type="common">northern wattle</name>
    <dbReference type="NCBI Taxonomy" id="499986"/>
    <lineage>
        <taxon>Eukaryota</taxon>
        <taxon>Viridiplantae</taxon>
        <taxon>Streptophyta</taxon>
        <taxon>Embryophyta</taxon>
        <taxon>Tracheophyta</taxon>
        <taxon>Spermatophyta</taxon>
        <taxon>Magnoliopsida</taxon>
        <taxon>eudicotyledons</taxon>
        <taxon>Gunneridae</taxon>
        <taxon>Pentapetalae</taxon>
        <taxon>rosids</taxon>
        <taxon>fabids</taxon>
        <taxon>Fabales</taxon>
        <taxon>Fabaceae</taxon>
        <taxon>Caesalpinioideae</taxon>
        <taxon>mimosoid clade</taxon>
        <taxon>Acacieae</taxon>
        <taxon>Acacia</taxon>
    </lineage>
</organism>
<gene>
    <name evidence="1" type="ORF">QN277_025162</name>
</gene>
<protein>
    <submittedName>
        <fullName evidence="1">Uncharacterized protein</fullName>
    </submittedName>
</protein>
<name>A0AAE1JDL3_9FABA</name>
<evidence type="ECO:0000313" key="2">
    <source>
        <dbReference type="Proteomes" id="UP001293593"/>
    </source>
</evidence>
<comment type="caution">
    <text evidence="1">The sequence shown here is derived from an EMBL/GenBank/DDBJ whole genome shotgun (WGS) entry which is preliminary data.</text>
</comment>
<dbReference type="EMBL" id="JAWXYG010000007">
    <property type="protein sequence ID" value="KAK4268512.1"/>
    <property type="molecule type" value="Genomic_DNA"/>
</dbReference>
<sequence length="88" mass="10642">MAKLKGWKHFKHWSLCSTKSILLKLTAHLRFRPKRYRNELLDLCKDMESCGEYEDIRVMWRMIQSSSSQYGHIKKRSSSYWLLCFRPA</sequence>
<accession>A0AAE1JDL3</accession>
<keyword evidence="2" id="KW-1185">Reference proteome</keyword>
<dbReference type="PANTHER" id="PTHR33181">
    <property type="entry name" value="OS01G0778500 PROTEIN"/>
    <property type="match status" value="1"/>
</dbReference>
<reference evidence="1" key="1">
    <citation type="submission" date="2023-10" db="EMBL/GenBank/DDBJ databases">
        <title>Chromosome-level genome of the transformable northern wattle, Acacia crassicarpa.</title>
        <authorList>
            <person name="Massaro I."/>
            <person name="Sinha N.R."/>
            <person name="Poethig S."/>
            <person name="Leichty A.R."/>
        </authorList>
    </citation>
    <scope>NUCLEOTIDE SEQUENCE</scope>
    <source>
        <strain evidence="1">Acra3RX</strain>
        <tissue evidence="1">Leaf</tissue>
    </source>
</reference>
<dbReference type="PANTHER" id="PTHR33181:SF15">
    <property type="entry name" value="PROTEIN FAR1-RELATED SEQUENCE"/>
    <property type="match status" value="1"/>
</dbReference>
<dbReference type="Proteomes" id="UP001293593">
    <property type="component" value="Unassembled WGS sequence"/>
</dbReference>